<name>A0A942SX67_9BACI</name>
<organism evidence="2">
    <name type="scientific">Neobacillus citreus</name>
    <dbReference type="NCBI Taxonomy" id="2833578"/>
    <lineage>
        <taxon>Bacteria</taxon>
        <taxon>Bacillati</taxon>
        <taxon>Bacillota</taxon>
        <taxon>Bacilli</taxon>
        <taxon>Bacillales</taxon>
        <taxon>Bacillaceae</taxon>
        <taxon>Neobacillus</taxon>
    </lineage>
</organism>
<feature type="region of interest" description="Disordered" evidence="1">
    <location>
        <begin position="1"/>
        <end position="21"/>
    </location>
</feature>
<protein>
    <recommendedName>
        <fullName evidence="3">DNA-directed RNA polymerase subunit beta</fullName>
    </recommendedName>
</protein>
<feature type="compositionally biased region" description="Basic residues" evidence="1">
    <location>
        <begin position="1"/>
        <end position="12"/>
    </location>
</feature>
<accession>A0A942SX67</accession>
<proteinExistence type="predicted"/>
<dbReference type="AlphaFoldDB" id="A0A942SX67"/>
<evidence type="ECO:0000256" key="1">
    <source>
        <dbReference type="SAM" id="MobiDB-lite"/>
    </source>
</evidence>
<dbReference type="EMBL" id="JAGYPE010000002">
    <property type="protein sequence ID" value="MBS4181487.1"/>
    <property type="molecule type" value="Genomic_DNA"/>
</dbReference>
<comment type="caution">
    <text evidence="2">The sequence shown here is derived from an EMBL/GenBank/DDBJ whole genome shotgun (WGS) entry which is preliminary data.</text>
</comment>
<sequence length="236" mass="25550">MKVRRAGSLRSRRTGDSGVTGRAYTVAVPRDHHRPVHFTDAEFAAIQGGEDPAVVNRVAHETANALLHRVRQDPDPAVVERLVTYTDVHGIDAIAELWARVGAHTLPGALWRIYLVRTVIRQNPEEIAYFFERGTERIGTIDQAVAGAEQPTGPAEILTLADRILHGLYTGDFAVALDRGAAFCRLTAAGATAVADDSDLTAGDRAAELTTRALRLSELAADLTEAAALWRRDNLA</sequence>
<reference evidence="2" key="1">
    <citation type="submission" date="2021-05" db="EMBL/GenBank/DDBJ databases">
        <title>Novel Bacillus species.</title>
        <authorList>
            <person name="Liu G."/>
        </authorList>
    </citation>
    <scope>NUCLEOTIDE SEQUENCE</scope>
    <source>
        <strain evidence="2">FJAT-50051</strain>
    </source>
</reference>
<gene>
    <name evidence="2" type="ORF">KHB02_08830</name>
</gene>
<evidence type="ECO:0000313" key="2">
    <source>
        <dbReference type="EMBL" id="MBS4181487.1"/>
    </source>
</evidence>
<evidence type="ECO:0008006" key="3">
    <source>
        <dbReference type="Google" id="ProtNLM"/>
    </source>
</evidence>